<gene>
    <name evidence="1" type="ordered locus">HAPS_0493</name>
</gene>
<dbReference type="EMBL" id="CP001321">
    <property type="protein sequence ID" value="ACL32158.1"/>
    <property type="molecule type" value="Genomic_DNA"/>
</dbReference>
<dbReference type="Proteomes" id="UP000006743">
    <property type="component" value="Chromosome"/>
</dbReference>
<evidence type="ECO:0000313" key="1">
    <source>
        <dbReference type="EMBL" id="ACL32158.1"/>
    </source>
</evidence>
<proteinExistence type="predicted"/>
<keyword evidence="2" id="KW-1185">Reference proteome</keyword>
<protein>
    <submittedName>
        <fullName evidence="1">Uncharacterized protein</fullName>
    </submittedName>
</protein>
<evidence type="ECO:0000313" key="2">
    <source>
        <dbReference type="Proteomes" id="UP000006743"/>
    </source>
</evidence>
<name>B8F4A6_GLAP5</name>
<dbReference type="HOGENOM" id="CLU_3080443_0_0_6"/>
<reference evidence="1 2" key="1">
    <citation type="journal article" date="2009" name="J. Bacteriol.">
        <title>Complete genome sequence of Haemophilus parasuis SH0165.</title>
        <authorList>
            <person name="Yue M."/>
            <person name="Yang F."/>
            <person name="Yang J."/>
            <person name="Bei W."/>
            <person name="Cai X."/>
            <person name="Chen L."/>
            <person name="Dong J."/>
            <person name="Zhou R."/>
            <person name="Jin M."/>
            <person name="Jin Q."/>
            <person name="Chen H."/>
        </authorList>
    </citation>
    <scope>NUCLEOTIDE SEQUENCE [LARGE SCALE GENOMIC DNA]</scope>
    <source>
        <strain evidence="1 2">SH0165</strain>
    </source>
</reference>
<sequence>MSGFCYLEVKFVYKFSTIFDKSKKVVENQGDRRFPKSSSTNISRAICRVLLI</sequence>
<dbReference type="STRING" id="557723.HAPS_0493"/>
<accession>B8F4A6</accession>
<organism evidence="1 2">
    <name type="scientific">Glaesserella parasuis serovar 5 (strain SH0165)</name>
    <name type="common">Haemophilus parasuis</name>
    <dbReference type="NCBI Taxonomy" id="557723"/>
    <lineage>
        <taxon>Bacteria</taxon>
        <taxon>Pseudomonadati</taxon>
        <taxon>Pseudomonadota</taxon>
        <taxon>Gammaproteobacteria</taxon>
        <taxon>Pasteurellales</taxon>
        <taxon>Pasteurellaceae</taxon>
        <taxon>Glaesserella</taxon>
    </lineage>
</organism>
<dbReference type="AlphaFoldDB" id="B8F4A6"/>
<dbReference type="KEGG" id="hap:HAPS_0493"/>